<name>A0AAX3BFT7_9SPIR</name>
<evidence type="ECO:0000313" key="2">
    <source>
        <dbReference type="Proteomes" id="UP001056539"/>
    </source>
</evidence>
<reference evidence="1" key="1">
    <citation type="submission" date="2021-04" db="EMBL/GenBank/DDBJ databases">
        <authorList>
            <person name="Postec A."/>
        </authorList>
    </citation>
    <scope>NUCLEOTIDE SEQUENCE</scope>
    <source>
        <strain evidence="1">F1F22</strain>
    </source>
</reference>
<dbReference type="KEGG" id="taqu:KDW03_05040"/>
<gene>
    <name evidence="1" type="ORF">KDW03_05040</name>
</gene>
<proteinExistence type="predicted"/>
<keyword evidence="2" id="KW-1185">Reference proteome</keyword>
<dbReference type="AlphaFoldDB" id="A0AAX3BFT7"/>
<accession>A0AAX3BFT7</accession>
<dbReference type="EMBL" id="CP073355">
    <property type="protein sequence ID" value="URA11162.1"/>
    <property type="molecule type" value="Genomic_DNA"/>
</dbReference>
<organism evidence="1 2">
    <name type="scientific">Thermospira aquatica</name>
    <dbReference type="NCBI Taxonomy" id="2828656"/>
    <lineage>
        <taxon>Bacteria</taxon>
        <taxon>Pseudomonadati</taxon>
        <taxon>Spirochaetota</taxon>
        <taxon>Spirochaetia</taxon>
        <taxon>Brevinematales</taxon>
        <taxon>Thermospiraceae</taxon>
        <taxon>Thermospira</taxon>
    </lineage>
</organism>
<dbReference type="Proteomes" id="UP001056539">
    <property type="component" value="Chromosome"/>
</dbReference>
<reference evidence="1" key="2">
    <citation type="submission" date="2022-06" db="EMBL/GenBank/DDBJ databases">
        <title>Thermospira aquatica gen. nov., sp. nov.</title>
        <authorList>
            <person name="Ben Ali Gam Z."/>
            <person name="Labat M."/>
        </authorList>
    </citation>
    <scope>NUCLEOTIDE SEQUENCE</scope>
    <source>
        <strain evidence="1">F1F22</strain>
    </source>
</reference>
<sequence>MRFPEWIHADEARQIELAHSIGISNKDEVDLFVGICRYAEKYNTSQILLKPFYKDLFSYAVQINNRNLQNEQQMLAVLQNVYQVLYKNLYLSPIQENGKVIGFILQDPRDPANKIIPIIVNLRNALYLPAVSNPKPFPTMENIPPEVRASEFVREVDIQTLSVTFLQEIKDQQDLIVIVKFPNETDMVVPAQDFISLPKIAWERLDRIFQTQPNLFALFVNKMRQLHKATMPSIENVEQFFGWLQKDVTLIQAFCHQLLTSVDPQKEKLLFQIGWILQAFTFLDKQAVQKEDYRNQAMKAIIQIFERYAVPFSHRQVLGFWEKSSVLRALKENDYLDLVKSFFDAYTVPEKEGLPPAIFVFRLNGEVRYIHRNHFLKIFLDLLDSVALDIKQNLERQAEDRASDFLRMPFMKTKDLFVIYLQELVEEKNDMLADLLNNTPLLFQFLYYHCQKTPAIKSEALRFFEDMDNVTSPVRRPLDEILRISYADLVKLAETNLPFNFVEFFLNFLVKPFQWFFGLFGKKMDEALTRALAERKEVSEWLAASKAKKGKKEETYISLSEVQQATQKTKVDDTSLEALIRSITGQEPLEKILENLGDKWNKTLSPEAKKDNYDLVHSKVLNRLKFLKHIDASVVQNEVNNIMHAEKFVEKIHNKDAFRAYITLWMASAAMQLHQQKQKK</sequence>
<protein>
    <submittedName>
        <fullName evidence="1">Uncharacterized protein</fullName>
    </submittedName>
</protein>
<dbReference type="RefSeq" id="WP_271436297.1">
    <property type="nucleotide sequence ID" value="NZ_CP073355.1"/>
</dbReference>
<evidence type="ECO:0000313" key="1">
    <source>
        <dbReference type="EMBL" id="URA11162.1"/>
    </source>
</evidence>